<accession>A0ABN2DBH6</accession>
<feature type="signal peptide" evidence="2">
    <location>
        <begin position="1"/>
        <end position="29"/>
    </location>
</feature>
<keyword evidence="1" id="KW-1133">Transmembrane helix</keyword>
<dbReference type="InterPro" id="IPR032809">
    <property type="entry name" value="Put_HupE_UreJ"/>
</dbReference>
<evidence type="ECO:0000256" key="1">
    <source>
        <dbReference type="SAM" id="Phobius"/>
    </source>
</evidence>
<evidence type="ECO:0000313" key="4">
    <source>
        <dbReference type="Proteomes" id="UP001501470"/>
    </source>
</evidence>
<evidence type="ECO:0000313" key="3">
    <source>
        <dbReference type="EMBL" id="GAA1572369.1"/>
    </source>
</evidence>
<feature type="transmembrane region" description="Helical" evidence="1">
    <location>
        <begin position="45"/>
        <end position="67"/>
    </location>
</feature>
<organism evidence="3 4">
    <name type="scientific">Dactylosporangium maewongense</name>
    <dbReference type="NCBI Taxonomy" id="634393"/>
    <lineage>
        <taxon>Bacteria</taxon>
        <taxon>Bacillati</taxon>
        <taxon>Actinomycetota</taxon>
        <taxon>Actinomycetes</taxon>
        <taxon>Micromonosporales</taxon>
        <taxon>Micromonosporaceae</taxon>
        <taxon>Dactylosporangium</taxon>
    </lineage>
</organism>
<dbReference type="Proteomes" id="UP001501470">
    <property type="component" value="Unassembled WGS sequence"/>
</dbReference>
<evidence type="ECO:0000256" key="2">
    <source>
        <dbReference type="SAM" id="SignalP"/>
    </source>
</evidence>
<keyword evidence="1" id="KW-0812">Transmembrane</keyword>
<gene>
    <name evidence="3" type="ORF">GCM10009827_112970</name>
</gene>
<proteinExistence type="predicted"/>
<dbReference type="RefSeq" id="WP_344514646.1">
    <property type="nucleotide sequence ID" value="NZ_BAAAQD010000048.1"/>
</dbReference>
<name>A0ABN2DBH6_9ACTN</name>
<keyword evidence="1" id="KW-0472">Membrane</keyword>
<reference evidence="3 4" key="1">
    <citation type="journal article" date="2019" name="Int. J. Syst. Evol. Microbiol.">
        <title>The Global Catalogue of Microorganisms (GCM) 10K type strain sequencing project: providing services to taxonomists for standard genome sequencing and annotation.</title>
        <authorList>
            <consortium name="The Broad Institute Genomics Platform"/>
            <consortium name="The Broad Institute Genome Sequencing Center for Infectious Disease"/>
            <person name="Wu L."/>
            <person name="Ma J."/>
        </authorList>
    </citation>
    <scope>NUCLEOTIDE SEQUENCE [LARGE SCALE GENOMIC DNA]</scope>
    <source>
        <strain evidence="3 4">JCM 15933</strain>
    </source>
</reference>
<keyword evidence="4" id="KW-1185">Reference proteome</keyword>
<feature type="chain" id="PRO_5047519829" description="HupE/UreJ protein" evidence="2">
    <location>
        <begin position="30"/>
        <end position="118"/>
    </location>
</feature>
<evidence type="ECO:0008006" key="5">
    <source>
        <dbReference type="Google" id="ProtNLM"/>
    </source>
</evidence>
<comment type="caution">
    <text evidence="3">The sequence shown here is derived from an EMBL/GenBank/DDBJ whole genome shotgun (WGS) entry which is preliminary data.</text>
</comment>
<sequence length="118" mass="12350">MHRPALRRGTVVPGAALTLLLLLPTAASAHGVDDAAGRSVPEFVWLGITHMLLGWDHLLFVAGVALIAGTVRRAAAYVSLFALGHSVTLITAAITEWRVSPAAAGSAWFTAIRSEVAE</sequence>
<protein>
    <recommendedName>
        <fullName evidence="5">HupE/UreJ protein</fullName>
    </recommendedName>
</protein>
<feature type="transmembrane region" description="Helical" evidence="1">
    <location>
        <begin position="74"/>
        <end position="94"/>
    </location>
</feature>
<dbReference type="EMBL" id="BAAAQD010000048">
    <property type="protein sequence ID" value="GAA1572369.1"/>
    <property type="molecule type" value="Genomic_DNA"/>
</dbReference>
<dbReference type="Pfam" id="PF13795">
    <property type="entry name" value="HupE_UreJ_2"/>
    <property type="match status" value="1"/>
</dbReference>
<keyword evidence="2" id="KW-0732">Signal</keyword>